<reference evidence="2" key="1">
    <citation type="submission" date="2017-11" db="EMBL/GenBank/DDBJ databases">
        <authorList>
            <person name="Lima N.C."/>
            <person name="Parody-Merino A.M."/>
            <person name="Battley P.F."/>
            <person name="Fidler A.E."/>
            <person name="Prosdocimi F."/>
        </authorList>
    </citation>
    <scope>NUCLEOTIDE SEQUENCE [LARGE SCALE GENOMIC DNA]</scope>
</reference>
<dbReference type="Proteomes" id="UP000233556">
    <property type="component" value="Unassembled WGS sequence"/>
</dbReference>
<protein>
    <submittedName>
        <fullName evidence="1">Uncharacterized protein</fullName>
    </submittedName>
</protein>
<evidence type="ECO:0000313" key="1">
    <source>
        <dbReference type="EMBL" id="PKU32902.1"/>
    </source>
</evidence>
<dbReference type="AlphaFoldDB" id="A0A2I0TGN4"/>
<proteinExistence type="predicted"/>
<reference evidence="2" key="2">
    <citation type="submission" date="2017-12" db="EMBL/GenBank/DDBJ databases">
        <title>Genome sequence of the Bar-tailed Godwit (Limosa lapponica baueri).</title>
        <authorList>
            <person name="Lima N.C.B."/>
            <person name="Parody-Merino A.M."/>
            <person name="Battley P.F."/>
            <person name="Fidler A.E."/>
            <person name="Prosdocimi F."/>
        </authorList>
    </citation>
    <scope>NUCLEOTIDE SEQUENCE [LARGE SCALE GENOMIC DNA]</scope>
</reference>
<gene>
    <name evidence="1" type="ORF">llap_16794</name>
</gene>
<keyword evidence="2" id="KW-1185">Reference proteome</keyword>
<sequence length="134" mass="14933">MGGFLNYKRTLPSHVQFFIHQYPPSPSPQGCSQSTRLPACTDIGDCHDAGAGPCNLASLNFMRFTWAHTSRLSRYFRLAIPSLFESTALLSMMSPANLLRVHSNPPHVIDEDIEHYGTPKGHHLLLISIWTLSS</sequence>
<name>A0A2I0TGN4_LIMLA</name>
<accession>A0A2I0TGN4</accession>
<dbReference type="EMBL" id="KZ510712">
    <property type="protein sequence ID" value="PKU32902.1"/>
    <property type="molecule type" value="Genomic_DNA"/>
</dbReference>
<evidence type="ECO:0000313" key="2">
    <source>
        <dbReference type="Proteomes" id="UP000233556"/>
    </source>
</evidence>
<organism evidence="1 2">
    <name type="scientific">Limosa lapponica baueri</name>
    <dbReference type="NCBI Taxonomy" id="1758121"/>
    <lineage>
        <taxon>Eukaryota</taxon>
        <taxon>Metazoa</taxon>
        <taxon>Chordata</taxon>
        <taxon>Craniata</taxon>
        <taxon>Vertebrata</taxon>
        <taxon>Euteleostomi</taxon>
        <taxon>Archelosauria</taxon>
        <taxon>Archosauria</taxon>
        <taxon>Dinosauria</taxon>
        <taxon>Saurischia</taxon>
        <taxon>Theropoda</taxon>
        <taxon>Coelurosauria</taxon>
        <taxon>Aves</taxon>
        <taxon>Neognathae</taxon>
        <taxon>Neoaves</taxon>
        <taxon>Charadriiformes</taxon>
        <taxon>Scolopacidae</taxon>
        <taxon>Limosa</taxon>
    </lineage>
</organism>